<dbReference type="EMBL" id="CAJVPT010003530">
    <property type="protein sequence ID" value="CAG8497067.1"/>
    <property type="molecule type" value="Genomic_DNA"/>
</dbReference>
<protein>
    <submittedName>
        <fullName evidence="1">9969_t:CDS:1</fullName>
    </submittedName>
</protein>
<accession>A0ACA9KXD7</accession>
<proteinExistence type="predicted"/>
<comment type="caution">
    <text evidence="1">The sequence shown here is derived from an EMBL/GenBank/DDBJ whole genome shotgun (WGS) entry which is preliminary data.</text>
</comment>
<evidence type="ECO:0000313" key="2">
    <source>
        <dbReference type="Proteomes" id="UP000789525"/>
    </source>
</evidence>
<organism evidence="1 2">
    <name type="scientific">Acaulospora colombiana</name>
    <dbReference type="NCBI Taxonomy" id="27376"/>
    <lineage>
        <taxon>Eukaryota</taxon>
        <taxon>Fungi</taxon>
        <taxon>Fungi incertae sedis</taxon>
        <taxon>Mucoromycota</taxon>
        <taxon>Glomeromycotina</taxon>
        <taxon>Glomeromycetes</taxon>
        <taxon>Diversisporales</taxon>
        <taxon>Acaulosporaceae</taxon>
        <taxon>Acaulospora</taxon>
    </lineage>
</organism>
<sequence length="397" mass="45981">MSETKVKKFWVFIKNTPRVIAVKVPLTETAEAIIAAAQTKYGPEISQHPLVELTLVDSKGKIVDPTMDIEEITSVNSRDEPFEIKILDIEGKFVEEEDVQIFVLVKYEGEDVYYPTAATLRSQYDVDQFLMDKHFQSVDHEGRPTGYAVIFMHRQFSLQPYSRRYIHSINCFLDFMELKNDGISPDHVREVRFVLERYKLTKKNETLLLLDFVTVTDYLFLLRGVTNLMSDLNEHAIYYLAAAVSDFFIPDQKMVQFPIYCLPVKSFDNSHAQHKIQSGEGALTLRMDQVPKFLKPMVTNWVPRGFIVSFKLETDPNLLIDKSRHALTRYGHQIVIGNLLETRKAEVIFITKDTEFQLKLTDDEIAHGMEIESKIVPELVKRHDEWIRISETIISQK</sequence>
<keyword evidence="2" id="KW-1185">Reference proteome</keyword>
<name>A0ACA9KXD7_9GLOM</name>
<evidence type="ECO:0000313" key="1">
    <source>
        <dbReference type="EMBL" id="CAG8497067.1"/>
    </source>
</evidence>
<gene>
    <name evidence="1" type="ORF">ACOLOM_LOCUS2631</name>
</gene>
<reference evidence="1" key="1">
    <citation type="submission" date="2021-06" db="EMBL/GenBank/DDBJ databases">
        <authorList>
            <person name="Kallberg Y."/>
            <person name="Tangrot J."/>
            <person name="Rosling A."/>
        </authorList>
    </citation>
    <scope>NUCLEOTIDE SEQUENCE</scope>
    <source>
        <strain evidence="1">CL356</strain>
    </source>
</reference>
<dbReference type="Proteomes" id="UP000789525">
    <property type="component" value="Unassembled WGS sequence"/>
</dbReference>